<keyword evidence="1" id="KW-1133">Transmembrane helix</keyword>
<feature type="transmembrane region" description="Helical" evidence="1">
    <location>
        <begin position="110"/>
        <end position="131"/>
    </location>
</feature>
<feature type="transmembrane region" description="Helical" evidence="1">
    <location>
        <begin position="79"/>
        <end position="98"/>
    </location>
</feature>
<proteinExistence type="predicted"/>
<evidence type="ECO:0000313" key="2">
    <source>
        <dbReference type="EMBL" id="HHJ80438.1"/>
    </source>
</evidence>
<protein>
    <submittedName>
        <fullName evidence="2">Uncharacterized protein</fullName>
    </submittedName>
</protein>
<dbReference type="AlphaFoldDB" id="A0A832N3K0"/>
<sequence length="143" mass="15303">MSIELRKGTVAAITQTEDKKASICRVGEHEVELNRDLVDKVNVGDEIAIAGNRNEKGMKALAVNNLSLKRVSSIDPTNIVLAMGLSGFAFFVFFVLGAQNFSAGIMSLTALNIAISLAAGVAAGMTILHLIRLRQALARCKYL</sequence>
<reference evidence="2" key="1">
    <citation type="journal article" date="2020" name="mSystems">
        <title>Genome- and Community-Level Interaction Insights into Carbon Utilization and Element Cycling Functions of Hydrothermarchaeota in Hydrothermal Sediment.</title>
        <authorList>
            <person name="Zhou Z."/>
            <person name="Liu Y."/>
            <person name="Xu W."/>
            <person name="Pan J."/>
            <person name="Luo Z.H."/>
            <person name="Li M."/>
        </authorList>
    </citation>
    <scope>NUCLEOTIDE SEQUENCE [LARGE SCALE GENOMIC DNA]</scope>
    <source>
        <strain evidence="2">HyVt-505</strain>
    </source>
</reference>
<keyword evidence="1" id="KW-0812">Transmembrane</keyword>
<keyword evidence="1" id="KW-0472">Membrane</keyword>
<evidence type="ECO:0000256" key="1">
    <source>
        <dbReference type="SAM" id="Phobius"/>
    </source>
</evidence>
<dbReference type="EMBL" id="DRNF01000144">
    <property type="protein sequence ID" value="HHJ80438.1"/>
    <property type="molecule type" value="Genomic_DNA"/>
</dbReference>
<dbReference type="Proteomes" id="UP000885832">
    <property type="component" value="Unassembled WGS sequence"/>
</dbReference>
<organism evidence="2">
    <name type="scientific">Candidatus Tenderia electrophaga</name>
    <dbReference type="NCBI Taxonomy" id="1748243"/>
    <lineage>
        <taxon>Bacteria</taxon>
        <taxon>Pseudomonadati</taxon>
        <taxon>Pseudomonadota</taxon>
        <taxon>Gammaproteobacteria</taxon>
        <taxon>Candidatus Tenderiales</taxon>
        <taxon>Candidatus Tenderiaceae</taxon>
        <taxon>Candidatus Tenderia</taxon>
    </lineage>
</organism>
<comment type="caution">
    <text evidence="2">The sequence shown here is derived from an EMBL/GenBank/DDBJ whole genome shotgun (WGS) entry which is preliminary data.</text>
</comment>
<gene>
    <name evidence="2" type="ORF">ENJ65_02270</name>
</gene>
<accession>A0A832N3K0</accession>
<name>A0A832N3K0_9GAMM</name>